<dbReference type="GO" id="GO:0009398">
    <property type="term" value="P:FMN biosynthetic process"/>
    <property type="evidence" value="ECO:0007669"/>
    <property type="project" value="TreeGrafter"/>
</dbReference>
<feature type="domain" description="Riboflavin kinase" evidence="8">
    <location>
        <begin position="156"/>
        <end position="278"/>
    </location>
</feature>
<dbReference type="InterPro" id="IPR023468">
    <property type="entry name" value="Riboflavin_kinase"/>
</dbReference>
<dbReference type="SUPFAM" id="SSF82114">
    <property type="entry name" value="Riboflavin kinase-like"/>
    <property type="match status" value="1"/>
</dbReference>
<protein>
    <recommendedName>
        <fullName evidence="1">riboflavin kinase</fullName>
        <ecNumber evidence="1">2.7.1.26</ecNumber>
    </recommendedName>
</protein>
<dbReference type="PANTHER" id="PTHR22749">
    <property type="entry name" value="RIBOFLAVIN KINASE/FMN ADENYLYLTRANSFERASE"/>
    <property type="match status" value="1"/>
</dbReference>
<sequence>MRNIYYSELTKMLYNMDPSIAIIGDFGNWTKNESNLLLEAKKRFANENLSMIVDSDNYNIANIISNNILKAKCQEQKLTYVEYYKAVFERNWSNFKQDLNIKKVITFDNYSELSNLVKAFGKENVITINWNENQDQCLLEILNALGTANLDKYFNLTGHNFIFKGHVEHGNHYGRELGFPTANLLTNKMLKAKYGVYLVKVTLPNEDFTHWGIASFWINNQGVEVFETHILNFDQDIYGWGIQIELIKYLRDNQKVSSVKELKEIINNDKIEALKLIA</sequence>
<dbReference type="InterPro" id="IPR023465">
    <property type="entry name" value="Riboflavin_kinase_dom_sf"/>
</dbReference>
<dbReference type="GO" id="GO:0005524">
    <property type="term" value="F:ATP binding"/>
    <property type="evidence" value="ECO:0007669"/>
    <property type="project" value="UniProtKB-KW"/>
</dbReference>
<evidence type="ECO:0000313" key="10">
    <source>
        <dbReference type="Proteomes" id="UP000233419"/>
    </source>
</evidence>
<evidence type="ECO:0000313" key="9">
    <source>
        <dbReference type="EMBL" id="AUF83583.1"/>
    </source>
</evidence>
<keyword evidence="10" id="KW-1185">Reference proteome</keyword>
<dbReference type="GO" id="GO:0008531">
    <property type="term" value="F:riboflavin kinase activity"/>
    <property type="evidence" value="ECO:0007669"/>
    <property type="project" value="UniProtKB-EC"/>
</dbReference>
<evidence type="ECO:0000256" key="5">
    <source>
        <dbReference type="ARBA" id="ARBA00022741"/>
    </source>
</evidence>
<gene>
    <name evidence="9" type="ORF">CXP39_02095</name>
</gene>
<dbReference type="GO" id="GO:0009231">
    <property type="term" value="P:riboflavin biosynthetic process"/>
    <property type="evidence" value="ECO:0007669"/>
    <property type="project" value="InterPro"/>
</dbReference>
<keyword evidence="3" id="KW-0288">FMN</keyword>
<evidence type="ECO:0000256" key="4">
    <source>
        <dbReference type="ARBA" id="ARBA00022679"/>
    </source>
</evidence>
<evidence type="ECO:0000256" key="7">
    <source>
        <dbReference type="ARBA" id="ARBA00047880"/>
    </source>
</evidence>
<dbReference type="Gene3D" id="2.40.30.30">
    <property type="entry name" value="Riboflavin kinase-like"/>
    <property type="match status" value="1"/>
</dbReference>
<dbReference type="Pfam" id="PF01687">
    <property type="entry name" value="Flavokinase"/>
    <property type="match status" value="1"/>
</dbReference>
<evidence type="ECO:0000256" key="2">
    <source>
        <dbReference type="ARBA" id="ARBA00022630"/>
    </source>
</evidence>
<dbReference type="SMART" id="SM00904">
    <property type="entry name" value="Flavokinase"/>
    <property type="match status" value="1"/>
</dbReference>
<dbReference type="RefSeq" id="WP_051591851.1">
    <property type="nucleotide sequence ID" value="NZ_CP025257.1"/>
</dbReference>
<accession>A0A2K9BNG5</accession>
<evidence type="ECO:0000259" key="8">
    <source>
        <dbReference type="SMART" id="SM00904"/>
    </source>
</evidence>
<dbReference type="KEGG" id="msyr:CXP39_02095"/>
<evidence type="ECO:0000256" key="1">
    <source>
        <dbReference type="ARBA" id="ARBA00012105"/>
    </source>
</evidence>
<dbReference type="EC" id="2.7.1.26" evidence="1"/>
<comment type="catalytic activity">
    <reaction evidence="7">
        <text>riboflavin + ATP = FMN + ADP + H(+)</text>
        <dbReference type="Rhea" id="RHEA:14357"/>
        <dbReference type="ChEBI" id="CHEBI:15378"/>
        <dbReference type="ChEBI" id="CHEBI:30616"/>
        <dbReference type="ChEBI" id="CHEBI:57986"/>
        <dbReference type="ChEBI" id="CHEBI:58210"/>
        <dbReference type="ChEBI" id="CHEBI:456216"/>
        <dbReference type="EC" id="2.7.1.26"/>
    </reaction>
</comment>
<name>A0A2K9BNG5_9MOLU</name>
<dbReference type="OrthoDB" id="9803667at2"/>
<dbReference type="AlphaFoldDB" id="A0A2K9BNG5"/>
<evidence type="ECO:0000256" key="3">
    <source>
        <dbReference type="ARBA" id="ARBA00022643"/>
    </source>
</evidence>
<dbReference type="Proteomes" id="UP000233419">
    <property type="component" value="Chromosome"/>
</dbReference>
<keyword evidence="6" id="KW-0067">ATP-binding</keyword>
<dbReference type="InterPro" id="IPR015865">
    <property type="entry name" value="Riboflavin_kinase_bac/euk"/>
</dbReference>
<dbReference type="PANTHER" id="PTHR22749:SF6">
    <property type="entry name" value="RIBOFLAVIN KINASE"/>
    <property type="match status" value="1"/>
</dbReference>
<keyword evidence="5" id="KW-0547">Nucleotide-binding</keyword>
<reference evidence="9 10" key="1">
    <citation type="submission" date="2017-12" db="EMBL/GenBank/DDBJ databases">
        <title>Mesoplasma syrphidae YJS, Complete Genome.</title>
        <authorList>
            <person name="Knight T.F."/>
            <person name="Citino T."/>
            <person name="Rubinstein R."/>
            <person name="Neuschaefer Z."/>
        </authorList>
    </citation>
    <scope>NUCLEOTIDE SEQUENCE [LARGE SCALE GENOMIC DNA]</scope>
    <source>
        <strain evidence="9 10">YJS</strain>
    </source>
</reference>
<organism evidence="9 10">
    <name type="scientific">Mesoplasma syrphidae</name>
    <dbReference type="NCBI Taxonomy" id="225999"/>
    <lineage>
        <taxon>Bacteria</taxon>
        <taxon>Bacillati</taxon>
        <taxon>Mycoplasmatota</taxon>
        <taxon>Mollicutes</taxon>
        <taxon>Entomoplasmatales</taxon>
        <taxon>Entomoplasmataceae</taxon>
        <taxon>Mesoplasma</taxon>
    </lineage>
</organism>
<keyword evidence="4" id="KW-0808">Transferase</keyword>
<proteinExistence type="predicted"/>
<keyword evidence="2" id="KW-0285">Flavoprotein</keyword>
<dbReference type="EMBL" id="CP025257">
    <property type="protein sequence ID" value="AUF83583.1"/>
    <property type="molecule type" value="Genomic_DNA"/>
</dbReference>
<evidence type="ECO:0000256" key="6">
    <source>
        <dbReference type="ARBA" id="ARBA00022840"/>
    </source>
</evidence>